<gene>
    <name evidence="2" type="ORF">ASPSYDRAFT_41627</name>
</gene>
<dbReference type="GeneID" id="63762386"/>
<evidence type="ECO:0000313" key="3">
    <source>
        <dbReference type="Proteomes" id="UP000184356"/>
    </source>
</evidence>
<protein>
    <submittedName>
        <fullName evidence="2">Uncharacterized protein</fullName>
    </submittedName>
</protein>
<evidence type="ECO:0000256" key="1">
    <source>
        <dbReference type="ARBA" id="ARBA00023002"/>
    </source>
</evidence>
<dbReference type="Gene3D" id="3.60.130.10">
    <property type="entry name" value="Clavaminate synthase-like"/>
    <property type="match status" value="1"/>
</dbReference>
<keyword evidence="3" id="KW-1185">Reference proteome</keyword>
<dbReference type="SUPFAM" id="SSF51197">
    <property type="entry name" value="Clavaminate synthase-like"/>
    <property type="match status" value="1"/>
</dbReference>
<sequence>MSIAINLVIAIRIHKPTGAAVFFGNITSAWGRSRYHGATRHPFCGDDGSYHPPPQFGNGTPMNVEDLDILLDIAEKSAVLIRWEQGDLIILDVRGPLLAQECCNP</sequence>
<dbReference type="OrthoDB" id="408743at2759"/>
<name>A0A1L9TUF7_9EURO</name>
<organism evidence="2 3">
    <name type="scientific">Aspergillus sydowii CBS 593.65</name>
    <dbReference type="NCBI Taxonomy" id="1036612"/>
    <lineage>
        <taxon>Eukaryota</taxon>
        <taxon>Fungi</taxon>
        <taxon>Dikarya</taxon>
        <taxon>Ascomycota</taxon>
        <taxon>Pezizomycotina</taxon>
        <taxon>Eurotiomycetes</taxon>
        <taxon>Eurotiomycetidae</taxon>
        <taxon>Eurotiales</taxon>
        <taxon>Aspergillaceae</taxon>
        <taxon>Aspergillus</taxon>
        <taxon>Aspergillus subgen. Nidulantes</taxon>
    </lineage>
</organism>
<dbReference type="InterPro" id="IPR042098">
    <property type="entry name" value="TauD-like_sf"/>
</dbReference>
<dbReference type="RefSeq" id="XP_040706719.1">
    <property type="nucleotide sequence ID" value="XM_040846313.1"/>
</dbReference>
<accession>A0A1L9TUF7</accession>
<dbReference type="EMBL" id="KV878583">
    <property type="protein sequence ID" value="OJJ62913.1"/>
    <property type="molecule type" value="Genomic_DNA"/>
</dbReference>
<dbReference type="Proteomes" id="UP000184356">
    <property type="component" value="Unassembled WGS sequence"/>
</dbReference>
<proteinExistence type="predicted"/>
<evidence type="ECO:0000313" key="2">
    <source>
        <dbReference type="EMBL" id="OJJ62913.1"/>
    </source>
</evidence>
<dbReference type="VEuPathDB" id="FungiDB:ASPSYDRAFT_41627"/>
<keyword evidence="1" id="KW-0560">Oxidoreductase</keyword>
<dbReference type="AlphaFoldDB" id="A0A1L9TUF7"/>
<dbReference type="GO" id="GO:0016491">
    <property type="term" value="F:oxidoreductase activity"/>
    <property type="evidence" value="ECO:0007669"/>
    <property type="project" value="UniProtKB-KW"/>
</dbReference>
<dbReference type="STRING" id="1036612.A0A1L9TUF7"/>
<reference evidence="3" key="1">
    <citation type="journal article" date="2017" name="Genome Biol.">
        <title>Comparative genomics reveals high biological diversity and specific adaptations in the industrially and medically important fungal genus Aspergillus.</title>
        <authorList>
            <person name="de Vries R.P."/>
            <person name="Riley R."/>
            <person name="Wiebenga A."/>
            <person name="Aguilar-Osorio G."/>
            <person name="Amillis S."/>
            <person name="Uchima C.A."/>
            <person name="Anderluh G."/>
            <person name="Asadollahi M."/>
            <person name="Askin M."/>
            <person name="Barry K."/>
            <person name="Battaglia E."/>
            <person name="Bayram O."/>
            <person name="Benocci T."/>
            <person name="Braus-Stromeyer S.A."/>
            <person name="Caldana C."/>
            <person name="Canovas D."/>
            <person name="Cerqueira G.C."/>
            <person name="Chen F."/>
            <person name="Chen W."/>
            <person name="Choi C."/>
            <person name="Clum A."/>
            <person name="Dos Santos R.A."/>
            <person name="Damasio A.R."/>
            <person name="Diallinas G."/>
            <person name="Emri T."/>
            <person name="Fekete E."/>
            <person name="Flipphi M."/>
            <person name="Freyberg S."/>
            <person name="Gallo A."/>
            <person name="Gournas C."/>
            <person name="Habgood R."/>
            <person name="Hainaut M."/>
            <person name="Harispe M.L."/>
            <person name="Henrissat B."/>
            <person name="Hilden K.S."/>
            <person name="Hope R."/>
            <person name="Hossain A."/>
            <person name="Karabika E."/>
            <person name="Karaffa L."/>
            <person name="Karanyi Z."/>
            <person name="Krasevec N."/>
            <person name="Kuo A."/>
            <person name="Kusch H."/>
            <person name="LaButti K."/>
            <person name="Lagendijk E.L."/>
            <person name="Lapidus A."/>
            <person name="Levasseur A."/>
            <person name="Lindquist E."/>
            <person name="Lipzen A."/>
            <person name="Logrieco A.F."/>
            <person name="MacCabe A."/>
            <person name="Maekelae M.R."/>
            <person name="Malavazi I."/>
            <person name="Melin P."/>
            <person name="Meyer V."/>
            <person name="Mielnichuk N."/>
            <person name="Miskei M."/>
            <person name="Molnar A.P."/>
            <person name="Mule G."/>
            <person name="Ngan C.Y."/>
            <person name="Orejas M."/>
            <person name="Orosz E."/>
            <person name="Ouedraogo J.P."/>
            <person name="Overkamp K.M."/>
            <person name="Park H.-S."/>
            <person name="Perrone G."/>
            <person name="Piumi F."/>
            <person name="Punt P.J."/>
            <person name="Ram A.F."/>
            <person name="Ramon A."/>
            <person name="Rauscher S."/>
            <person name="Record E."/>
            <person name="Riano-Pachon D.M."/>
            <person name="Robert V."/>
            <person name="Roehrig J."/>
            <person name="Ruller R."/>
            <person name="Salamov A."/>
            <person name="Salih N.S."/>
            <person name="Samson R.A."/>
            <person name="Sandor E."/>
            <person name="Sanguinetti M."/>
            <person name="Schuetze T."/>
            <person name="Sepcic K."/>
            <person name="Shelest E."/>
            <person name="Sherlock G."/>
            <person name="Sophianopoulou V."/>
            <person name="Squina F.M."/>
            <person name="Sun H."/>
            <person name="Susca A."/>
            <person name="Todd R.B."/>
            <person name="Tsang A."/>
            <person name="Unkles S.E."/>
            <person name="van de Wiele N."/>
            <person name="van Rossen-Uffink D."/>
            <person name="Oliveira J.V."/>
            <person name="Vesth T.C."/>
            <person name="Visser J."/>
            <person name="Yu J.-H."/>
            <person name="Zhou M."/>
            <person name="Andersen M.R."/>
            <person name="Archer D.B."/>
            <person name="Baker S.E."/>
            <person name="Benoit I."/>
            <person name="Brakhage A.A."/>
            <person name="Braus G.H."/>
            <person name="Fischer R."/>
            <person name="Frisvad J.C."/>
            <person name="Goldman G.H."/>
            <person name="Houbraken J."/>
            <person name="Oakley B."/>
            <person name="Pocsi I."/>
            <person name="Scazzocchio C."/>
            <person name="Seiboth B."/>
            <person name="vanKuyk P.A."/>
            <person name="Wortman J."/>
            <person name="Dyer P.S."/>
            <person name="Grigoriev I.V."/>
        </authorList>
    </citation>
    <scope>NUCLEOTIDE SEQUENCE [LARGE SCALE GENOMIC DNA]</scope>
    <source>
        <strain evidence="3">CBS 593.65</strain>
    </source>
</reference>